<dbReference type="SUPFAM" id="SSF82784">
    <property type="entry name" value="OsmC-like"/>
    <property type="match status" value="1"/>
</dbReference>
<dbReference type="NCBIfam" id="TIGR03562">
    <property type="entry name" value="osmo_induc_OsmC"/>
    <property type="match status" value="1"/>
</dbReference>
<sequence>MQANIRAHWKGSLKTGKGHFTSKNPLLHETGYHFSEQHPNKRTSVPEEFLAAAHTACFNMTFAMILSQNGLEANFITTECTITYSGDQVSHATLHVNASISDISQDEFTRLIKEAKELCPIGRAFNYPVSITSELFSHSQNE</sequence>
<accession>A0ABN1MTF6</accession>
<evidence type="ECO:0000313" key="2">
    <source>
        <dbReference type="Proteomes" id="UP001501126"/>
    </source>
</evidence>
<dbReference type="InterPro" id="IPR003718">
    <property type="entry name" value="OsmC/Ohr_fam"/>
</dbReference>
<dbReference type="EMBL" id="BAAAFH010000022">
    <property type="protein sequence ID" value="GAA0876616.1"/>
    <property type="molecule type" value="Genomic_DNA"/>
</dbReference>
<keyword evidence="2" id="KW-1185">Reference proteome</keyword>
<dbReference type="PANTHER" id="PTHR42830">
    <property type="entry name" value="OSMOTICALLY INDUCIBLE FAMILY PROTEIN"/>
    <property type="match status" value="1"/>
</dbReference>
<dbReference type="RefSeq" id="WP_343789823.1">
    <property type="nucleotide sequence ID" value="NZ_BAAAFH010000022.1"/>
</dbReference>
<reference evidence="1 2" key="1">
    <citation type="journal article" date="2019" name="Int. J. Syst. Evol. Microbiol.">
        <title>The Global Catalogue of Microorganisms (GCM) 10K type strain sequencing project: providing services to taxonomists for standard genome sequencing and annotation.</title>
        <authorList>
            <consortium name="The Broad Institute Genomics Platform"/>
            <consortium name="The Broad Institute Genome Sequencing Center for Infectious Disease"/>
            <person name="Wu L."/>
            <person name="Ma J."/>
        </authorList>
    </citation>
    <scope>NUCLEOTIDE SEQUENCE [LARGE SCALE GENOMIC DNA]</scope>
    <source>
        <strain evidence="1 2">JCM 16083</strain>
    </source>
</reference>
<dbReference type="InterPro" id="IPR036102">
    <property type="entry name" value="OsmC/Ohrsf"/>
</dbReference>
<dbReference type="InterPro" id="IPR015946">
    <property type="entry name" value="KH_dom-like_a/b"/>
</dbReference>
<dbReference type="Pfam" id="PF02566">
    <property type="entry name" value="OsmC"/>
    <property type="match status" value="1"/>
</dbReference>
<dbReference type="InterPro" id="IPR019904">
    <property type="entry name" value="Peroxiredoxin_OsmC"/>
</dbReference>
<organism evidence="1 2">
    <name type="scientific">Wandonia haliotis</name>
    <dbReference type="NCBI Taxonomy" id="574963"/>
    <lineage>
        <taxon>Bacteria</taxon>
        <taxon>Pseudomonadati</taxon>
        <taxon>Bacteroidota</taxon>
        <taxon>Flavobacteriia</taxon>
        <taxon>Flavobacteriales</taxon>
        <taxon>Crocinitomicaceae</taxon>
        <taxon>Wandonia</taxon>
    </lineage>
</organism>
<evidence type="ECO:0000313" key="1">
    <source>
        <dbReference type="EMBL" id="GAA0876616.1"/>
    </source>
</evidence>
<comment type="caution">
    <text evidence="1">The sequence shown here is derived from an EMBL/GenBank/DDBJ whole genome shotgun (WGS) entry which is preliminary data.</text>
</comment>
<dbReference type="InterPro" id="IPR052707">
    <property type="entry name" value="OsmC_Ohr_Peroxiredoxin"/>
</dbReference>
<dbReference type="Proteomes" id="UP001501126">
    <property type="component" value="Unassembled WGS sequence"/>
</dbReference>
<name>A0ABN1MTF6_9FLAO</name>
<proteinExistence type="predicted"/>
<dbReference type="PANTHER" id="PTHR42830:SF1">
    <property type="entry name" value="OSMOTICALLY INDUCIBLE FAMILY PROTEIN"/>
    <property type="match status" value="1"/>
</dbReference>
<protein>
    <submittedName>
        <fullName evidence="1">OsmC family protein</fullName>
    </submittedName>
</protein>
<dbReference type="Gene3D" id="3.30.300.20">
    <property type="match status" value="1"/>
</dbReference>
<gene>
    <name evidence="1" type="ORF">GCM10009118_30260</name>
</gene>